<keyword evidence="1" id="KW-0732">Signal</keyword>
<keyword evidence="3" id="KW-1185">Reference proteome</keyword>
<dbReference type="RefSeq" id="WP_119588042.1">
    <property type="nucleotide sequence ID" value="NZ_CAWODQ010000002.1"/>
</dbReference>
<dbReference type="Proteomes" id="UP000286576">
    <property type="component" value="Unassembled WGS sequence"/>
</dbReference>
<dbReference type="AlphaFoldDB" id="A0A418NP16"/>
<comment type="caution">
    <text evidence="2">The sequence shown here is derived from an EMBL/GenBank/DDBJ whole genome shotgun (WGS) entry which is preliminary data.</text>
</comment>
<name>A0A418NP16_9SPHN</name>
<dbReference type="EMBL" id="QXFL01000010">
    <property type="protein sequence ID" value="RIV83388.1"/>
    <property type="molecule type" value="Genomic_DNA"/>
</dbReference>
<dbReference type="OrthoDB" id="7409203at2"/>
<proteinExistence type="predicted"/>
<sequence length="144" mass="15629">MLESLKIAACAAALALTATPAFAQDEPEEPRTTYAVTMLKFADGADEQRWLEVMDTYVNPAREASGAAAETIHWVMMSPDYDIITVADMPGGMGNFDSHAPAGRMAFVEALTEMVGGEAQLEALREEMEGMIEKSTTLYTHTHP</sequence>
<feature type="chain" id="PRO_5019336911" description="Group 1 truncated hemoglobin" evidence="1">
    <location>
        <begin position="24"/>
        <end position="144"/>
    </location>
</feature>
<evidence type="ECO:0000256" key="1">
    <source>
        <dbReference type="SAM" id="SignalP"/>
    </source>
</evidence>
<protein>
    <recommendedName>
        <fullName evidence="4">Group 1 truncated hemoglobin</fullName>
    </recommendedName>
</protein>
<evidence type="ECO:0000313" key="3">
    <source>
        <dbReference type="Proteomes" id="UP000286576"/>
    </source>
</evidence>
<feature type="signal peptide" evidence="1">
    <location>
        <begin position="1"/>
        <end position="23"/>
    </location>
</feature>
<accession>A0A418NP16</accession>
<gene>
    <name evidence="2" type="ORF">D2V07_16710</name>
</gene>
<evidence type="ECO:0000313" key="2">
    <source>
        <dbReference type="EMBL" id="RIV83388.1"/>
    </source>
</evidence>
<reference evidence="2 3" key="1">
    <citation type="submission" date="2018-08" db="EMBL/GenBank/DDBJ databases">
        <title>Erythrobacter zhengii sp.nov., a bacterium isolated from deep-sea sediment.</title>
        <authorList>
            <person name="Fang C."/>
            <person name="Wu Y.-H."/>
            <person name="Sun C."/>
            <person name="Wang H."/>
            <person name="Cheng H."/>
            <person name="Meng F.-X."/>
            <person name="Wang C.-S."/>
            <person name="Xu X.-W."/>
        </authorList>
    </citation>
    <scope>NUCLEOTIDE SEQUENCE [LARGE SCALE GENOMIC DNA]</scope>
    <source>
        <strain evidence="2 3">V18</strain>
    </source>
</reference>
<organism evidence="2 3">
    <name type="scientific">Aurantiacibacter zhengii</name>
    <dbReference type="NCBI Taxonomy" id="2307003"/>
    <lineage>
        <taxon>Bacteria</taxon>
        <taxon>Pseudomonadati</taxon>
        <taxon>Pseudomonadota</taxon>
        <taxon>Alphaproteobacteria</taxon>
        <taxon>Sphingomonadales</taxon>
        <taxon>Erythrobacteraceae</taxon>
        <taxon>Aurantiacibacter</taxon>
    </lineage>
</organism>
<evidence type="ECO:0008006" key="4">
    <source>
        <dbReference type="Google" id="ProtNLM"/>
    </source>
</evidence>